<evidence type="ECO:0000313" key="9">
    <source>
        <dbReference type="Proteomes" id="UP000315295"/>
    </source>
</evidence>
<dbReference type="PRINTS" id="PR00364">
    <property type="entry name" value="DISEASERSIST"/>
</dbReference>
<dbReference type="InterPro" id="IPR058922">
    <property type="entry name" value="WHD_DRP"/>
</dbReference>
<dbReference type="InterPro" id="IPR036388">
    <property type="entry name" value="WH-like_DNA-bd_sf"/>
</dbReference>
<dbReference type="PANTHER" id="PTHR23155:SF759">
    <property type="entry name" value="AAA+ ATPASE DOMAIN-CONTAINING PROTEIN"/>
    <property type="match status" value="1"/>
</dbReference>
<dbReference type="Proteomes" id="UP000315295">
    <property type="component" value="Unassembled WGS sequence"/>
</dbReference>
<dbReference type="Gene3D" id="3.40.50.300">
    <property type="entry name" value="P-loop containing nucleotide triphosphate hydrolases"/>
    <property type="match status" value="1"/>
</dbReference>
<dbReference type="InterPro" id="IPR044974">
    <property type="entry name" value="Disease_R_plants"/>
</dbReference>
<evidence type="ECO:0000259" key="7">
    <source>
        <dbReference type="Pfam" id="PF23598"/>
    </source>
</evidence>
<name>A0A540LJS3_MALBA</name>
<dbReference type="PANTHER" id="PTHR23155">
    <property type="entry name" value="DISEASE RESISTANCE PROTEIN RP"/>
    <property type="match status" value="1"/>
</dbReference>
<dbReference type="EMBL" id="VIEB01000558">
    <property type="protein sequence ID" value="TQD86720.1"/>
    <property type="molecule type" value="Genomic_DNA"/>
</dbReference>
<dbReference type="FunFam" id="1.10.10.10:FF:000322">
    <property type="entry name" value="Probable disease resistance protein At1g63360"/>
    <property type="match status" value="1"/>
</dbReference>
<keyword evidence="3" id="KW-0611">Plant defense</keyword>
<keyword evidence="2" id="KW-0547">Nucleotide-binding</keyword>
<dbReference type="InterPro" id="IPR055414">
    <property type="entry name" value="LRR_R13L4/SHOC2-like"/>
</dbReference>
<dbReference type="InterPro" id="IPR032675">
    <property type="entry name" value="LRR_dom_sf"/>
</dbReference>
<evidence type="ECO:0000256" key="3">
    <source>
        <dbReference type="ARBA" id="ARBA00022821"/>
    </source>
</evidence>
<dbReference type="InterPro" id="IPR002182">
    <property type="entry name" value="NB-ARC"/>
</dbReference>
<dbReference type="InterPro" id="IPR027417">
    <property type="entry name" value="P-loop_NTPase"/>
</dbReference>
<feature type="domain" description="Disease resistance N-terminal" evidence="5">
    <location>
        <begin position="9"/>
        <end position="97"/>
    </location>
</feature>
<dbReference type="SUPFAM" id="SSF52058">
    <property type="entry name" value="L domain-like"/>
    <property type="match status" value="1"/>
</dbReference>
<accession>A0A540LJS3</accession>
<keyword evidence="1" id="KW-0677">Repeat</keyword>
<sequence length="875" mass="100269">MTMLVEALVQAVTSQVVSAIAQEAQFAFKFKDELEQMKTWLGTMECLVVDADKKLMKQRRDQETVKKYLSKLREVIYEADNALTDYLIREEEQKKKRFFTCLLPLDPVFPHEMGKRLTKINSEIKDVHDNLVRYLSATAAARDNASDYMSQQINSSRRQFIGSQDFCLHKTYGLDGDIKKLTGWILDGNKKEPVAMNYIGIVGMGGLGKTTLAQKLYQEISHHFEKTMWVCVSRNSSERFILKNLLEKVNENTSSLDSGQMLRRLINVLEGKSYLIVLDDVWPYEKNPDWLKDLCSMLPTSAGKSSWIIITTRNEGVAKSMVLRNTQIHYPKTLNNGDSWDLFSESAFRKNNGKCPDDEFKLDSEHILKKCGGLPLAIKTLGSLLSQKVDSPTEWKETSEKFHALTKGEQTVAVIDSLRLSYDELPHTSLKQCLLCVSIYPEDFEIDAEQLIHWWIGEGIVRENHLTTAIELGYKYLAELVNRSLLEVVDRRWYDGKVYKCKIHDMVREVIIKIAGDEAFCIFNDQGKLMQKDKQNMPRWLGISEDMDDDKKELEDNPKLRTFFLMSNPPSNIGKYFRSLESLRVLDLSYSKVVKDSSTTSPVTCLEDLFRTNVEDLFSYISSLKRLACLNLSGTQIKEVPSSIQKLLNLQILVLNKCIKLDKIHPSIKCLKRLIVLDVGDCPIGCLPKGLGNLCLLQELTGFKVTQGCALRELSELKELRVLRIVLSADTEISQDEMGILSSLSNLKVLTIDAEECKEQETSGKLDGLEMPPNLRELYVKNYHSNRMPNWFHPNVLSGLQYLSVENCRIKKLTSDQSTWKHVEGLCLKLLNYQEDGENLRKIMPALRYMEIRHCSKFKNLPREVVEQGVWRKQN</sequence>
<gene>
    <name evidence="8" type="ORF">C1H46_027743</name>
</gene>
<dbReference type="Pfam" id="PF23559">
    <property type="entry name" value="WHD_DRP"/>
    <property type="match status" value="1"/>
</dbReference>
<comment type="caution">
    <text evidence="8">The sequence shown here is derived from an EMBL/GenBank/DDBJ whole genome shotgun (WGS) entry which is preliminary data.</text>
</comment>
<reference evidence="8 9" key="1">
    <citation type="journal article" date="2019" name="G3 (Bethesda)">
        <title>Sequencing of a Wild Apple (Malus baccata) Genome Unravels the Differences Between Cultivated and Wild Apple Species Regarding Disease Resistance and Cold Tolerance.</title>
        <authorList>
            <person name="Chen X."/>
        </authorList>
    </citation>
    <scope>NUCLEOTIDE SEQUENCE [LARGE SCALE GENOMIC DNA]</scope>
    <source>
        <strain evidence="9">cv. Shandingzi</strain>
        <tissue evidence="8">Leaves</tissue>
    </source>
</reference>
<proteinExistence type="predicted"/>
<dbReference type="Gene3D" id="3.80.10.10">
    <property type="entry name" value="Ribonuclease Inhibitor"/>
    <property type="match status" value="1"/>
</dbReference>
<evidence type="ECO:0008006" key="10">
    <source>
        <dbReference type="Google" id="ProtNLM"/>
    </source>
</evidence>
<keyword evidence="9" id="KW-1185">Reference proteome</keyword>
<dbReference type="Pfam" id="PF23598">
    <property type="entry name" value="LRR_14"/>
    <property type="match status" value="1"/>
</dbReference>
<dbReference type="Pfam" id="PF00931">
    <property type="entry name" value="NB-ARC"/>
    <property type="match status" value="1"/>
</dbReference>
<evidence type="ECO:0000313" key="8">
    <source>
        <dbReference type="EMBL" id="TQD86720.1"/>
    </source>
</evidence>
<organism evidence="8 9">
    <name type="scientific">Malus baccata</name>
    <name type="common">Siberian crab apple</name>
    <name type="synonym">Pyrus baccata</name>
    <dbReference type="NCBI Taxonomy" id="106549"/>
    <lineage>
        <taxon>Eukaryota</taxon>
        <taxon>Viridiplantae</taxon>
        <taxon>Streptophyta</taxon>
        <taxon>Embryophyta</taxon>
        <taxon>Tracheophyta</taxon>
        <taxon>Spermatophyta</taxon>
        <taxon>Magnoliopsida</taxon>
        <taxon>eudicotyledons</taxon>
        <taxon>Gunneridae</taxon>
        <taxon>Pentapetalae</taxon>
        <taxon>rosids</taxon>
        <taxon>fabids</taxon>
        <taxon>Rosales</taxon>
        <taxon>Rosaceae</taxon>
        <taxon>Amygdaloideae</taxon>
        <taxon>Maleae</taxon>
        <taxon>Malus</taxon>
    </lineage>
</organism>
<dbReference type="InterPro" id="IPR041118">
    <property type="entry name" value="Rx_N"/>
</dbReference>
<dbReference type="GO" id="GO:0043531">
    <property type="term" value="F:ADP binding"/>
    <property type="evidence" value="ECO:0007669"/>
    <property type="project" value="InterPro"/>
</dbReference>
<dbReference type="InterPro" id="IPR042197">
    <property type="entry name" value="Apaf_helical"/>
</dbReference>
<dbReference type="Gene3D" id="1.20.5.4130">
    <property type="match status" value="1"/>
</dbReference>
<feature type="domain" description="NB-ARC" evidence="4">
    <location>
        <begin position="179"/>
        <end position="351"/>
    </location>
</feature>
<dbReference type="Pfam" id="PF18052">
    <property type="entry name" value="Rx_N"/>
    <property type="match status" value="1"/>
</dbReference>
<feature type="domain" description="Disease resistance protein winged helix" evidence="6">
    <location>
        <begin position="439"/>
        <end position="511"/>
    </location>
</feature>
<dbReference type="GO" id="GO:0098542">
    <property type="term" value="P:defense response to other organism"/>
    <property type="evidence" value="ECO:0007669"/>
    <property type="project" value="TreeGrafter"/>
</dbReference>
<feature type="domain" description="Disease resistance R13L4/SHOC-2-like LRR" evidence="7">
    <location>
        <begin position="560"/>
        <end position="806"/>
    </location>
</feature>
<evidence type="ECO:0000259" key="5">
    <source>
        <dbReference type="Pfam" id="PF18052"/>
    </source>
</evidence>
<dbReference type="Gene3D" id="1.10.10.10">
    <property type="entry name" value="Winged helix-like DNA-binding domain superfamily/Winged helix DNA-binding domain"/>
    <property type="match status" value="1"/>
</dbReference>
<dbReference type="STRING" id="106549.A0A540LJS3"/>
<protein>
    <recommendedName>
        <fullName evidence="10">AAA+ ATPase domain-containing protein</fullName>
    </recommendedName>
</protein>
<dbReference type="SUPFAM" id="SSF52540">
    <property type="entry name" value="P-loop containing nucleoside triphosphate hydrolases"/>
    <property type="match status" value="1"/>
</dbReference>
<evidence type="ECO:0000256" key="1">
    <source>
        <dbReference type="ARBA" id="ARBA00022737"/>
    </source>
</evidence>
<dbReference type="AlphaFoldDB" id="A0A540LJS3"/>
<evidence type="ECO:0000256" key="2">
    <source>
        <dbReference type="ARBA" id="ARBA00022741"/>
    </source>
</evidence>
<evidence type="ECO:0000259" key="4">
    <source>
        <dbReference type="Pfam" id="PF00931"/>
    </source>
</evidence>
<evidence type="ECO:0000259" key="6">
    <source>
        <dbReference type="Pfam" id="PF23559"/>
    </source>
</evidence>
<dbReference type="Gene3D" id="1.10.8.430">
    <property type="entry name" value="Helical domain of apoptotic protease-activating factors"/>
    <property type="match status" value="1"/>
</dbReference>